<name>A0A7U4DMN0_DESPD</name>
<dbReference type="AlphaFoldDB" id="A0A7U4DMN0"/>
<dbReference type="KEGG" id="dpr:Despr_0115"/>
<reference evidence="1 2" key="1">
    <citation type="journal article" date="2011" name="Stand. Genomic Sci.">
        <title>Complete genome sequence of Desulfobulbus propionicus type strain (1pr3).</title>
        <authorList>
            <person name="Pagani I."/>
            <person name="Lapidus A."/>
            <person name="Nolan M."/>
            <person name="Lucas S."/>
            <person name="Hammon N."/>
            <person name="Deshpande S."/>
            <person name="Cheng J.F."/>
            <person name="Chertkov O."/>
            <person name="Davenport K."/>
            <person name="Tapia R."/>
            <person name="Han C."/>
            <person name="Goodwin L."/>
            <person name="Pitluck S."/>
            <person name="Liolios K."/>
            <person name="Mavromatis K."/>
            <person name="Ivanova N."/>
            <person name="Mikhailova N."/>
            <person name="Pati A."/>
            <person name="Chen A."/>
            <person name="Palaniappan K."/>
            <person name="Land M."/>
            <person name="Hauser L."/>
            <person name="Chang Y.J."/>
            <person name="Jeffries C.D."/>
            <person name="Detter J.C."/>
            <person name="Brambilla E."/>
            <person name="Kannan K.P."/>
            <person name="Djao O.D."/>
            <person name="Rohde M."/>
            <person name="Pukall R."/>
            <person name="Spring S."/>
            <person name="Goker M."/>
            <person name="Sikorski J."/>
            <person name="Woyke T."/>
            <person name="Bristow J."/>
            <person name="Eisen J.A."/>
            <person name="Markowitz V."/>
            <person name="Hugenholtz P."/>
            <person name="Kyrpides N.C."/>
            <person name="Klenk H.P."/>
        </authorList>
    </citation>
    <scope>NUCLEOTIDE SEQUENCE [LARGE SCALE GENOMIC DNA]</scope>
    <source>
        <strain evidence="2">ATCC 33891 / DSM 2032 / 1pr3</strain>
    </source>
</reference>
<dbReference type="RefSeq" id="WP_015722854.1">
    <property type="nucleotide sequence ID" value="NC_014972.1"/>
</dbReference>
<gene>
    <name evidence="1" type="ordered locus">Despr_0115</name>
</gene>
<organism evidence="1 2">
    <name type="scientific">Desulfobulbus propionicus (strain ATCC 33891 / DSM 2032 / VKM B-1956 / 1pr3)</name>
    <dbReference type="NCBI Taxonomy" id="577650"/>
    <lineage>
        <taxon>Bacteria</taxon>
        <taxon>Pseudomonadati</taxon>
        <taxon>Thermodesulfobacteriota</taxon>
        <taxon>Desulfobulbia</taxon>
        <taxon>Desulfobulbales</taxon>
        <taxon>Desulfobulbaceae</taxon>
        <taxon>Desulfobulbus</taxon>
    </lineage>
</organism>
<dbReference type="Proteomes" id="UP000006365">
    <property type="component" value="Chromosome"/>
</dbReference>
<evidence type="ECO:0000313" key="1">
    <source>
        <dbReference type="EMBL" id="ADW16306.1"/>
    </source>
</evidence>
<proteinExistence type="predicted"/>
<sequence>MPIDTFLKSLPEDSTRHVQPDIEFLAVAPCPFLEDDQVGYQIERLSGHLGTLPDTIRRAAIGYSLYVRQLDVIQEQEATIRTLCADQCDRPPVGCCTGEHHVLLSLADILISQPTQDALHLAHVLTGLQRREHDNALGQGMIPAPGPCHCLTESGCSLRLFKSPRCLHYLCPQVQRALIAVHGDSVVGFLEAMHETCNTVIRGLDDFTSGQVIAAAETLFPH</sequence>
<evidence type="ECO:0000313" key="2">
    <source>
        <dbReference type="Proteomes" id="UP000006365"/>
    </source>
</evidence>
<accession>A0A7U4DMN0</accession>
<protein>
    <submittedName>
        <fullName evidence="1">Uncharacterized protein</fullName>
    </submittedName>
</protein>
<dbReference type="EMBL" id="CP002364">
    <property type="protein sequence ID" value="ADW16306.1"/>
    <property type="molecule type" value="Genomic_DNA"/>
</dbReference>
<keyword evidence="2" id="KW-1185">Reference proteome</keyword>